<keyword evidence="2" id="KW-0472">Membrane</keyword>
<sequence length="870" mass="94697">MFKPSRDRAPSSPRLSGSSTQEPHSNQLTKDPPDYMVDPAADLFAQLGVDDVIVPWLEQIGVVIIEHIMARTIIMVLAILLLSVLLSASNPASQIDLGIAQLSEVAWAEGLFTIAFNASLGVFTRPQGNEWGRYYNEAGPMVYLRINGTELEEYIDRPLLMSRRESELEFAVWEHECENELDRGSFVNQLAVEQRCDGAAIYDYRERVVNDALYNLIITLVLVIIIGLTLLFMGQDLQQMLLKPLGRATDIVHNIFLDPEGFHAHLGAEDDDEEGGSDAEVVGRRRLRRNSQYMDSNGQMYRDVAQMQTQMLDSLRALTHPDALSWVHTHMEALTSIVSTTEKQFGFRKGNTGGITDKMMEFTATLAPGMAALEAILDSAKAGPPQSPSLNDPWETSEAGHTREEGEKGGEGERTGVSTGGEKQIPRRSSETPEEGGVRSRLKDGLAEDAGPNWGDRLNGLALELGLTQKKKLPPSEGSKTHKRTSSHDGVFGIASRSLETIVNLATPARMAEMSKTLSTGKPKRPKADLDIPEGDEAGHGGRGQQGQGYILELQAAVRKDVGRTFTKKHHTQLCADSQPGRASRGCDDLDLSPELVHKLVTLSHEEAIECIVASRVQQLSRIFYVTDSLATPRDACSVECSDRPRAGSEEALTAHSHQPSMQSPERGAAENTLPDSANHQSDASARETAAVSSLQGSVGHSMRVVAARPLRRMPTSLNFTKSVDGSAAPDDLMASSVPSSLDTSGAQESDEAPRNLTSREEDAVPVRWCGGAPESFMPWSASYYNSSTGEPAKGSVRRALLGSSLPGMPLDAEPAAPRRSLLQSRNRVRLPGGSIDRTKNSQGTYGCSRTRGWIPHENRQKHAPSRPAP</sequence>
<dbReference type="AlphaFoldDB" id="A0AAE0L076"/>
<feature type="region of interest" description="Disordered" evidence="1">
    <location>
        <begin position="648"/>
        <end position="699"/>
    </location>
</feature>
<organism evidence="3 4">
    <name type="scientific">Cymbomonas tetramitiformis</name>
    <dbReference type="NCBI Taxonomy" id="36881"/>
    <lineage>
        <taxon>Eukaryota</taxon>
        <taxon>Viridiplantae</taxon>
        <taxon>Chlorophyta</taxon>
        <taxon>Pyramimonadophyceae</taxon>
        <taxon>Pyramimonadales</taxon>
        <taxon>Pyramimonadaceae</taxon>
        <taxon>Cymbomonas</taxon>
    </lineage>
</organism>
<evidence type="ECO:0000256" key="1">
    <source>
        <dbReference type="SAM" id="MobiDB-lite"/>
    </source>
</evidence>
<feature type="compositionally biased region" description="Basic and acidic residues" evidence="1">
    <location>
        <begin position="398"/>
        <end position="414"/>
    </location>
</feature>
<dbReference type="Proteomes" id="UP001190700">
    <property type="component" value="Unassembled WGS sequence"/>
</dbReference>
<reference evidence="3 4" key="1">
    <citation type="journal article" date="2015" name="Genome Biol. Evol.">
        <title>Comparative Genomics of a Bacterivorous Green Alga Reveals Evolutionary Causalities and Consequences of Phago-Mixotrophic Mode of Nutrition.</title>
        <authorList>
            <person name="Burns J.A."/>
            <person name="Paasch A."/>
            <person name="Narechania A."/>
            <person name="Kim E."/>
        </authorList>
    </citation>
    <scope>NUCLEOTIDE SEQUENCE [LARGE SCALE GENOMIC DNA]</scope>
    <source>
        <strain evidence="3 4">PLY_AMNH</strain>
    </source>
</reference>
<feature type="region of interest" description="Disordered" evidence="1">
    <location>
        <begin position="720"/>
        <end position="764"/>
    </location>
</feature>
<proteinExistence type="predicted"/>
<name>A0AAE0L076_9CHLO</name>
<keyword evidence="4" id="KW-1185">Reference proteome</keyword>
<protein>
    <submittedName>
        <fullName evidence="3">Uncharacterized protein</fullName>
    </submittedName>
</protein>
<evidence type="ECO:0000313" key="3">
    <source>
        <dbReference type="EMBL" id="KAK3267303.1"/>
    </source>
</evidence>
<feature type="transmembrane region" description="Helical" evidence="2">
    <location>
        <begin position="68"/>
        <end position="86"/>
    </location>
</feature>
<feature type="region of interest" description="Disordered" evidence="1">
    <location>
        <begin position="1"/>
        <end position="33"/>
    </location>
</feature>
<feature type="transmembrane region" description="Helical" evidence="2">
    <location>
        <begin position="212"/>
        <end position="233"/>
    </location>
</feature>
<evidence type="ECO:0000256" key="2">
    <source>
        <dbReference type="SAM" id="Phobius"/>
    </source>
</evidence>
<accession>A0AAE0L076</accession>
<feature type="compositionally biased region" description="Basic and acidic residues" evidence="1">
    <location>
        <begin position="424"/>
        <end position="446"/>
    </location>
</feature>
<feature type="compositionally biased region" description="Polar residues" evidence="1">
    <location>
        <begin position="13"/>
        <end position="29"/>
    </location>
</feature>
<gene>
    <name evidence="3" type="ORF">CYMTET_24131</name>
</gene>
<keyword evidence="2" id="KW-0812">Transmembrane</keyword>
<feature type="region of interest" description="Disordered" evidence="1">
    <location>
        <begin position="830"/>
        <end position="870"/>
    </location>
</feature>
<feature type="region of interest" description="Disordered" evidence="1">
    <location>
        <begin position="513"/>
        <end position="546"/>
    </location>
</feature>
<feature type="transmembrane region" description="Helical" evidence="2">
    <location>
        <begin position="106"/>
        <end position="123"/>
    </location>
</feature>
<feature type="region of interest" description="Disordered" evidence="1">
    <location>
        <begin position="380"/>
        <end position="453"/>
    </location>
</feature>
<dbReference type="EMBL" id="LGRX02012494">
    <property type="protein sequence ID" value="KAK3267303.1"/>
    <property type="molecule type" value="Genomic_DNA"/>
</dbReference>
<evidence type="ECO:0000313" key="4">
    <source>
        <dbReference type="Proteomes" id="UP001190700"/>
    </source>
</evidence>
<keyword evidence="2" id="KW-1133">Transmembrane helix</keyword>
<comment type="caution">
    <text evidence="3">The sequence shown here is derived from an EMBL/GenBank/DDBJ whole genome shotgun (WGS) entry which is preliminary data.</text>
</comment>
<feature type="compositionally biased region" description="Basic and acidic residues" evidence="1">
    <location>
        <begin position="752"/>
        <end position="764"/>
    </location>
</feature>
<feature type="compositionally biased region" description="Polar residues" evidence="1">
    <location>
        <begin position="737"/>
        <end position="748"/>
    </location>
</feature>
<feature type="compositionally biased region" description="Polar residues" evidence="1">
    <location>
        <begin position="674"/>
        <end position="684"/>
    </location>
</feature>
<feature type="region of interest" description="Disordered" evidence="1">
    <location>
        <begin position="469"/>
        <end position="492"/>
    </location>
</feature>